<dbReference type="PANTHER" id="PTHR11360:SF284">
    <property type="entry name" value="EG:103B4.3 PROTEIN-RELATED"/>
    <property type="match status" value="1"/>
</dbReference>
<keyword evidence="4" id="KW-1185">Reference proteome</keyword>
<feature type="transmembrane region" description="Helical" evidence="2">
    <location>
        <begin position="478"/>
        <end position="502"/>
    </location>
</feature>
<dbReference type="Gene3D" id="1.20.1250.20">
    <property type="entry name" value="MFS general substrate transporter like domains"/>
    <property type="match status" value="1"/>
</dbReference>
<feature type="transmembrane region" description="Helical" evidence="2">
    <location>
        <begin position="351"/>
        <end position="372"/>
    </location>
</feature>
<dbReference type="InterPro" id="IPR011701">
    <property type="entry name" value="MFS"/>
</dbReference>
<feature type="region of interest" description="Disordered" evidence="1">
    <location>
        <begin position="202"/>
        <end position="229"/>
    </location>
</feature>
<evidence type="ECO:0000256" key="1">
    <source>
        <dbReference type="SAM" id="MobiDB-lite"/>
    </source>
</evidence>
<evidence type="ECO:0000313" key="3">
    <source>
        <dbReference type="EMBL" id="CAL1533188.1"/>
    </source>
</evidence>
<feature type="transmembrane region" description="Helical" evidence="2">
    <location>
        <begin position="179"/>
        <end position="198"/>
    </location>
</feature>
<accession>A0AAV2HLT9</accession>
<dbReference type="InterPro" id="IPR036259">
    <property type="entry name" value="MFS_trans_sf"/>
</dbReference>
<dbReference type="SUPFAM" id="SSF103473">
    <property type="entry name" value="MFS general substrate transporter"/>
    <property type="match status" value="1"/>
</dbReference>
<keyword evidence="2" id="KW-0812">Transmembrane</keyword>
<feature type="transmembrane region" description="Helical" evidence="2">
    <location>
        <begin position="113"/>
        <end position="134"/>
    </location>
</feature>
<sequence>MTMKETPGGQGSWESRPTFGKYVLVFCGTINFGLAISLPVSLSVMFLDWQESFGVSRAHTAAVHSTCVGILFGGGVCAGWLMNKFGARFTCLLGATLATLGLFVGFFANSIDYLIATTGVISGFGFCLLQLPCIPCITLPFTQYKSLCISICTFGAALFNMIFPHFYRFLVNQYSWRGAYVIISGLAMNTFVTGLAMTSTTRSRRTSSSPAHPTDQSISITSTDHHCNKDDKVNEKLNREVNVVVISLVNSNHTDKGHATECNRKEHPTFYSPLISNVEEDHEEIKNNYLQNGNTVSEDISRTVNGKTEDIIKKSKTRYQISTISTLCTHSLNFGHFSKTSEWRFLTDPMYILYLMFLGTCLSSIFACYILLMDLSKTKGFTDESTGVLFIMITAIASLCGRVLVGFMNLTPRLHSFVILCSFGGAASVAMTLLGSVTDFAVIVSCLLVIGSGIGGMFAIYPKCILDLSTVDSRSYPLALGFTCTSEGIFDFFIPITIGLMVDVSGNYFMPFTILGSLAMLMTVTLLTAFCIRKRHPV</sequence>
<protein>
    <submittedName>
        <fullName evidence="3">Uncharacterized protein</fullName>
    </submittedName>
</protein>
<feature type="transmembrane region" description="Helical" evidence="2">
    <location>
        <begin position="62"/>
        <end position="82"/>
    </location>
</feature>
<feature type="compositionally biased region" description="Polar residues" evidence="1">
    <location>
        <begin position="210"/>
        <end position="222"/>
    </location>
</feature>
<feature type="transmembrane region" description="Helical" evidence="2">
    <location>
        <begin position="89"/>
        <end position="107"/>
    </location>
</feature>
<dbReference type="AlphaFoldDB" id="A0AAV2HLT9"/>
<evidence type="ECO:0000256" key="2">
    <source>
        <dbReference type="SAM" id="Phobius"/>
    </source>
</evidence>
<dbReference type="GO" id="GO:0022857">
    <property type="term" value="F:transmembrane transporter activity"/>
    <property type="evidence" value="ECO:0007669"/>
    <property type="project" value="InterPro"/>
</dbReference>
<feature type="transmembrane region" description="Helical" evidence="2">
    <location>
        <begin position="440"/>
        <end position="466"/>
    </location>
</feature>
<dbReference type="EMBL" id="CAXITT010000137">
    <property type="protein sequence ID" value="CAL1533188.1"/>
    <property type="molecule type" value="Genomic_DNA"/>
</dbReference>
<reference evidence="3 4" key="1">
    <citation type="submission" date="2024-04" db="EMBL/GenBank/DDBJ databases">
        <authorList>
            <consortium name="Genoscope - CEA"/>
            <person name="William W."/>
        </authorList>
    </citation>
    <scope>NUCLEOTIDE SEQUENCE [LARGE SCALE GENOMIC DNA]</scope>
</reference>
<dbReference type="PANTHER" id="PTHR11360">
    <property type="entry name" value="MONOCARBOXYLATE TRANSPORTER"/>
    <property type="match status" value="1"/>
</dbReference>
<feature type="transmembrane region" description="Helical" evidence="2">
    <location>
        <begin position="146"/>
        <end position="167"/>
    </location>
</feature>
<dbReference type="Proteomes" id="UP001497497">
    <property type="component" value="Unassembled WGS sequence"/>
</dbReference>
<dbReference type="InterPro" id="IPR050327">
    <property type="entry name" value="Proton-linked_MCT"/>
</dbReference>
<name>A0AAV2HLT9_LYMST</name>
<evidence type="ECO:0000313" key="4">
    <source>
        <dbReference type="Proteomes" id="UP001497497"/>
    </source>
</evidence>
<organism evidence="3 4">
    <name type="scientific">Lymnaea stagnalis</name>
    <name type="common">Great pond snail</name>
    <name type="synonym">Helix stagnalis</name>
    <dbReference type="NCBI Taxonomy" id="6523"/>
    <lineage>
        <taxon>Eukaryota</taxon>
        <taxon>Metazoa</taxon>
        <taxon>Spiralia</taxon>
        <taxon>Lophotrochozoa</taxon>
        <taxon>Mollusca</taxon>
        <taxon>Gastropoda</taxon>
        <taxon>Heterobranchia</taxon>
        <taxon>Euthyneura</taxon>
        <taxon>Panpulmonata</taxon>
        <taxon>Hygrophila</taxon>
        <taxon>Lymnaeoidea</taxon>
        <taxon>Lymnaeidae</taxon>
        <taxon>Lymnaea</taxon>
    </lineage>
</organism>
<feature type="transmembrane region" description="Helical" evidence="2">
    <location>
        <begin position="417"/>
        <end position="434"/>
    </location>
</feature>
<proteinExistence type="predicted"/>
<keyword evidence="2" id="KW-0472">Membrane</keyword>
<gene>
    <name evidence="3" type="ORF">GSLYS_00007206001</name>
</gene>
<keyword evidence="2" id="KW-1133">Transmembrane helix</keyword>
<feature type="transmembrane region" description="Helical" evidence="2">
    <location>
        <begin position="21"/>
        <end position="42"/>
    </location>
</feature>
<feature type="transmembrane region" description="Helical" evidence="2">
    <location>
        <begin position="508"/>
        <end position="532"/>
    </location>
</feature>
<feature type="transmembrane region" description="Helical" evidence="2">
    <location>
        <begin position="387"/>
        <end position="405"/>
    </location>
</feature>
<dbReference type="Pfam" id="PF07690">
    <property type="entry name" value="MFS_1"/>
    <property type="match status" value="1"/>
</dbReference>
<comment type="caution">
    <text evidence="3">The sequence shown here is derived from an EMBL/GenBank/DDBJ whole genome shotgun (WGS) entry which is preliminary data.</text>
</comment>